<dbReference type="RefSeq" id="WP_099502240.1">
    <property type="nucleotide sequence ID" value="NZ_CP026652.1"/>
</dbReference>
<proteinExistence type="predicted"/>
<dbReference type="Pfam" id="PF13365">
    <property type="entry name" value="Trypsin_2"/>
    <property type="match status" value="1"/>
</dbReference>
<dbReference type="InterPro" id="IPR016187">
    <property type="entry name" value="CTDL_fold"/>
</dbReference>
<dbReference type="InterPro" id="IPR009003">
    <property type="entry name" value="Peptidase_S1_PA"/>
</dbReference>
<evidence type="ECO:0000259" key="1">
    <source>
        <dbReference type="Pfam" id="PF03781"/>
    </source>
</evidence>
<sequence>MMPQRSPDIDDAVLRVSSALPSNTSFGTAYVVDLEESTGIARLVTCAHVVRDVGGEHQLLVGDQPADVVKCGSPDGPDDLAVLQAVVAPGTRVLRVGSGAKSGRACRIVGYSELYGLAGAYRIQEFRGKLGAITSMELMGRRAGSWELELDEELPDGFSGSPVLDALTDEVIGTAAIALPGRTSGLAVTVQELARLWPDVKTITAAPYWHRGMEFIHVPGGEFPMGTTDRRARDLAEGRYRTEFMDETPRSVVHVNGCYVARFPVTYEQYARYLDDTGADVPYRGDSLSLPYSWDRADRRPPDGLRTHPVVLVSWRDALRYCQWLGARLPTEAEWEKAARGPHGLTWPWGQDWDPARCNTSESARGSSTAVELFSPSGDSPYGVSGMAGNVWEWCSSSYDPYPYDALDGREDPAGVGRRVVRGGAWPQDRHIARCATRHGVGQDNFGFTIGFRVVLSRLPGW</sequence>
<dbReference type="PANTHER" id="PTHR23150">
    <property type="entry name" value="SULFATASE MODIFYING FACTOR 1, 2"/>
    <property type="match status" value="1"/>
</dbReference>
<name>A0ABN5IBW0_9ACTN</name>
<dbReference type="InterPro" id="IPR005532">
    <property type="entry name" value="SUMF_dom"/>
</dbReference>
<feature type="domain" description="Sulfatase-modifying factor enzyme-like" evidence="1">
    <location>
        <begin position="214"/>
        <end position="455"/>
    </location>
</feature>
<dbReference type="InterPro" id="IPR042095">
    <property type="entry name" value="SUMF_sf"/>
</dbReference>
<dbReference type="Proteomes" id="UP000238413">
    <property type="component" value="Chromosome"/>
</dbReference>
<dbReference type="InterPro" id="IPR051043">
    <property type="entry name" value="Sulfatase_Mod_Factor_Kinase"/>
</dbReference>
<dbReference type="Gene3D" id="3.90.1580.10">
    <property type="entry name" value="paralog of FGE (formylglycine-generating enzyme)"/>
    <property type="match status" value="1"/>
</dbReference>
<accession>A0ABN5IBW0</accession>
<organism evidence="2 3">
    <name type="scientific">Streptomyces dengpaensis</name>
    <dbReference type="NCBI Taxonomy" id="2049881"/>
    <lineage>
        <taxon>Bacteria</taxon>
        <taxon>Bacillati</taxon>
        <taxon>Actinomycetota</taxon>
        <taxon>Actinomycetes</taxon>
        <taxon>Kitasatosporales</taxon>
        <taxon>Streptomycetaceae</taxon>
        <taxon>Streptomyces</taxon>
    </lineage>
</organism>
<keyword evidence="3" id="KW-1185">Reference proteome</keyword>
<dbReference type="SUPFAM" id="SSF56436">
    <property type="entry name" value="C-type lectin-like"/>
    <property type="match status" value="1"/>
</dbReference>
<gene>
    <name evidence="2" type="ORF">C4B68_37080</name>
</gene>
<dbReference type="PANTHER" id="PTHR23150:SF19">
    <property type="entry name" value="FORMYLGLYCINE-GENERATING ENZYME"/>
    <property type="match status" value="1"/>
</dbReference>
<protein>
    <recommendedName>
        <fullName evidence="1">Sulfatase-modifying factor enzyme-like domain-containing protein</fullName>
    </recommendedName>
</protein>
<dbReference type="SUPFAM" id="SSF50494">
    <property type="entry name" value="Trypsin-like serine proteases"/>
    <property type="match status" value="1"/>
</dbReference>
<dbReference type="EMBL" id="CP026652">
    <property type="protein sequence ID" value="AVH60474.1"/>
    <property type="molecule type" value="Genomic_DNA"/>
</dbReference>
<dbReference type="Pfam" id="PF03781">
    <property type="entry name" value="FGE-sulfatase"/>
    <property type="match status" value="1"/>
</dbReference>
<evidence type="ECO:0000313" key="2">
    <source>
        <dbReference type="EMBL" id="AVH60474.1"/>
    </source>
</evidence>
<reference evidence="2 3" key="1">
    <citation type="submission" date="2018-02" db="EMBL/GenBank/DDBJ databases">
        <title>Complete genome sequence of Streptomyces dengpaensis, the producer of angucyclines.</title>
        <authorList>
            <person name="Yumei L."/>
        </authorList>
    </citation>
    <scope>NUCLEOTIDE SEQUENCE [LARGE SCALE GENOMIC DNA]</scope>
    <source>
        <strain evidence="2 3">XZHG99</strain>
    </source>
</reference>
<evidence type="ECO:0000313" key="3">
    <source>
        <dbReference type="Proteomes" id="UP000238413"/>
    </source>
</evidence>